<keyword evidence="4 10" id="KW-1003">Cell membrane</keyword>
<feature type="transmembrane region" description="Helical" evidence="9">
    <location>
        <begin position="247"/>
        <end position="267"/>
    </location>
</feature>
<protein>
    <recommendedName>
        <fullName evidence="10">Molybdenum transport system permease</fullName>
    </recommendedName>
</protein>
<evidence type="ECO:0000313" key="13">
    <source>
        <dbReference type="Proteomes" id="UP001168363"/>
    </source>
</evidence>
<dbReference type="CDD" id="cd06261">
    <property type="entry name" value="TM_PBP2"/>
    <property type="match status" value="1"/>
</dbReference>
<dbReference type="Proteomes" id="UP001168363">
    <property type="component" value="Unassembled WGS sequence"/>
</dbReference>
<dbReference type="EMBL" id="JAULSC010000007">
    <property type="protein sequence ID" value="MDO3395975.1"/>
    <property type="molecule type" value="Genomic_DNA"/>
</dbReference>
<keyword evidence="5 10" id="KW-0500">Molybdenum</keyword>
<comment type="caution">
    <text evidence="12">The sequence shown here is derived from an EMBL/GenBank/DDBJ whole genome shotgun (WGS) entry which is preliminary data.</text>
</comment>
<name>A0ABT8TPV5_9ACTN</name>
<evidence type="ECO:0000256" key="3">
    <source>
        <dbReference type="ARBA" id="ARBA00022448"/>
    </source>
</evidence>
<evidence type="ECO:0000256" key="10">
    <source>
        <dbReference type="RuleBase" id="RU365097"/>
    </source>
</evidence>
<accession>A0ABT8TPV5</accession>
<comment type="function">
    <text evidence="10">Part of the binding-protein-dependent transport system for molybdenum; probably responsible for the translocation of the substrate across the membrane.</text>
</comment>
<proteinExistence type="inferred from homology"/>
<feature type="domain" description="ABC transmembrane type-1" evidence="11">
    <location>
        <begin position="64"/>
        <end position="265"/>
    </location>
</feature>
<evidence type="ECO:0000256" key="1">
    <source>
        <dbReference type="ARBA" id="ARBA00004651"/>
    </source>
</evidence>
<evidence type="ECO:0000256" key="2">
    <source>
        <dbReference type="ARBA" id="ARBA00007069"/>
    </source>
</evidence>
<feature type="transmembrane region" description="Helical" evidence="9">
    <location>
        <begin position="102"/>
        <end position="123"/>
    </location>
</feature>
<dbReference type="NCBIfam" id="TIGR02141">
    <property type="entry name" value="modB_ABC"/>
    <property type="match status" value="1"/>
</dbReference>
<evidence type="ECO:0000256" key="6">
    <source>
        <dbReference type="ARBA" id="ARBA00022692"/>
    </source>
</evidence>
<keyword evidence="13" id="KW-1185">Reference proteome</keyword>
<comment type="similarity">
    <text evidence="2 10">Belongs to the binding-protein-dependent transport system permease family. CysTW subfamily.</text>
</comment>
<dbReference type="InterPro" id="IPR006469">
    <property type="entry name" value="NifC_ABC_porter"/>
</dbReference>
<dbReference type="Gene3D" id="1.10.3720.10">
    <property type="entry name" value="MetI-like"/>
    <property type="match status" value="1"/>
</dbReference>
<keyword evidence="6 9" id="KW-0812">Transmembrane</keyword>
<sequence>MTLTAPAPRTGEAAHHLGRPPLVLLAPAVLAAVLLVLPLVTLVLDTPWGTFLTELRSEPVRRALALSALTSLLTVLVCVVLGTPLAWLLARVEFRGRGLLRAAVAVPLVLPPVVAGVALVTALGRNGLVGSLLRETTGLTVPFTTTAVVVAHVFVSMPFYVLSVEGALRTAGERYDVVAATLGATRWTTFRRVTLPLALPGLVAGAVLAWARSLGEFGATITFAGNFPGTTQTMPSLIYTTLQADPAAARTLSMILLVVSVGVLAGLRHRWLRPL</sequence>
<keyword evidence="8 9" id="KW-0472">Membrane</keyword>
<dbReference type="NCBIfam" id="TIGR01581">
    <property type="entry name" value="Mo_ABC_porter"/>
    <property type="match status" value="1"/>
</dbReference>
<dbReference type="InterPro" id="IPR011867">
    <property type="entry name" value="ModB_ABC"/>
</dbReference>
<keyword evidence="3 9" id="KW-0813">Transport</keyword>
<feature type="transmembrane region" description="Helical" evidence="9">
    <location>
        <begin position="64"/>
        <end position="90"/>
    </location>
</feature>
<organism evidence="12 13">
    <name type="scientific">Nocardioides cremeus</name>
    <dbReference type="NCBI Taxonomy" id="3058044"/>
    <lineage>
        <taxon>Bacteria</taxon>
        <taxon>Bacillati</taxon>
        <taxon>Actinomycetota</taxon>
        <taxon>Actinomycetes</taxon>
        <taxon>Propionibacteriales</taxon>
        <taxon>Nocardioidaceae</taxon>
        <taxon>Nocardioides</taxon>
    </lineage>
</organism>
<dbReference type="InterPro" id="IPR035906">
    <property type="entry name" value="MetI-like_sf"/>
</dbReference>
<evidence type="ECO:0000256" key="8">
    <source>
        <dbReference type="ARBA" id="ARBA00023136"/>
    </source>
</evidence>
<dbReference type="InterPro" id="IPR000515">
    <property type="entry name" value="MetI-like"/>
</dbReference>
<dbReference type="PANTHER" id="PTHR30183:SF3">
    <property type="entry name" value="MOLYBDENUM TRANSPORT SYSTEM PERMEASE PROTEIN MODB"/>
    <property type="match status" value="1"/>
</dbReference>
<feature type="transmembrane region" description="Helical" evidence="9">
    <location>
        <begin position="143"/>
        <end position="162"/>
    </location>
</feature>
<dbReference type="PANTHER" id="PTHR30183">
    <property type="entry name" value="MOLYBDENUM TRANSPORT SYSTEM PERMEASE PROTEIN MODB"/>
    <property type="match status" value="1"/>
</dbReference>
<evidence type="ECO:0000313" key="12">
    <source>
        <dbReference type="EMBL" id="MDO3395975.1"/>
    </source>
</evidence>
<dbReference type="SUPFAM" id="SSF161098">
    <property type="entry name" value="MetI-like"/>
    <property type="match status" value="1"/>
</dbReference>
<comment type="subcellular location">
    <subcellularLocation>
        <location evidence="1 9">Cell membrane</location>
        <topology evidence="1 9">Multi-pass membrane protein</topology>
    </subcellularLocation>
</comment>
<evidence type="ECO:0000259" key="11">
    <source>
        <dbReference type="PROSITE" id="PS50928"/>
    </source>
</evidence>
<evidence type="ECO:0000256" key="5">
    <source>
        <dbReference type="ARBA" id="ARBA00022505"/>
    </source>
</evidence>
<feature type="transmembrane region" description="Helical" evidence="9">
    <location>
        <begin position="193"/>
        <end position="211"/>
    </location>
</feature>
<dbReference type="RefSeq" id="WP_302707665.1">
    <property type="nucleotide sequence ID" value="NZ_JAULSC010000007.1"/>
</dbReference>
<evidence type="ECO:0000256" key="4">
    <source>
        <dbReference type="ARBA" id="ARBA00022475"/>
    </source>
</evidence>
<keyword evidence="7 9" id="KW-1133">Transmembrane helix</keyword>
<gene>
    <name evidence="12" type="ORF">QWJ41_09620</name>
</gene>
<feature type="transmembrane region" description="Helical" evidence="9">
    <location>
        <begin position="21"/>
        <end position="44"/>
    </location>
</feature>
<reference evidence="12" key="1">
    <citation type="submission" date="2023-06" db="EMBL/GenBank/DDBJ databases">
        <title>Genome sequence of Nocardioides sp. SOB44.</title>
        <authorList>
            <person name="Zhang G."/>
        </authorList>
    </citation>
    <scope>NUCLEOTIDE SEQUENCE</scope>
    <source>
        <strain evidence="12">SOB44</strain>
    </source>
</reference>
<dbReference type="PROSITE" id="PS50928">
    <property type="entry name" value="ABC_TM1"/>
    <property type="match status" value="1"/>
</dbReference>
<evidence type="ECO:0000256" key="9">
    <source>
        <dbReference type="RuleBase" id="RU363032"/>
    </source>
</evidence>
<dbReference type="Pfam" id="PF00528">
    <property type="entry name" value="BPD_transp_1"/>
    <property type="match status" value="1"/>
</dbReference>
<evidence type="ECO:0000256" key="7">
    <source>
        <dbReference type="ARBA" id="ARBA00022989"/>
    </source>
</evidence>